<dbReference type="RefSeq" id="WP_002848909.1">
    <property type="nucleotide sequence ID" value="NZ_ADKM02000068.1"/>
</dbReference>
<name>E9SBG3_RUMAL</name>
<dbReference type="AlphaFoldDB" id="E9SBG3"/>
<gene>
    <name evidence="1" type="ORF">CUS_4521</name>
</gene>
<accession>E9SBG3</accession>
<protein>
    <submittedName>
        <fullName evidence="1">Conserved domain protein</fullName>
    </submittedName>
</protein>
<dbReference type="EMBL" id="ADKM02000068">
    <property type="protein sequence ID" value="EGC03385.1"/>
    <property type="molecule type" value="Genomic_DNA"/>
</dbReference>
<evidence type="ECO:0000313" key="1">
    <source>
        <dbReference type="EMBL" id="EGC03385.1"/>
    </source>
</evidence>
<sequence length="271" mass="31390">MNEFKNGTSKINMSNTAISDISVTIFSKKTEDEQLNQKLLKKRIEILEELGIHSELPSGASNYRLFYEDYIFPKEEHDRIKAVMDKYAAHYYSNERVNIEMNCLYDYNETGTITLDTRARISDPCYYMESRCARSLDVLPGTYKCFCQRTGDGRVAAIKVVHEEYDPEVEYEPNGLQNIDIEVNSGKCGIYDEDYFAKNCKNIEWFKSTFVQRDVMLLDDKAFISSPGDGSYECSVVRNSEDKIVAIKITFLYVGTINFWLEYLQKHSLKI</sequence>
<comment type="caution">
    <text evidence="1">The sequence shown here is derived from an EMBL/GenBank/DDBJ whole genome shotgun (WGS) entry which is preliminary data.</text>
</comment>
<organism evidence="1 2">
    <name type="scientific">Ruminococcus albus 8</name>
    <dbReference type="NCBI Taxonomy" id="246199"/>
    <lineage>
        <taxon>Bacteria</taxon>
        <taxon>Bacillati</taxon>
        <taxon>Bacillota</taxon>
        <taxon>Clostridia</taxon>
        <taxon>Eubacteriales</taxon>
        <taxon>Oscillospiraceae</taxon>
        <taxon>Ruminococcus</taxon>
    </lineage>
</organism>
<dbReference type="STRING" id="246199.CUS_4521"/>
<evidence type="ECO:0000313" key="2">
    <source>
        <dbReference type="Proteomes" id="UP000004259"/>
    </source>
</evidence>
<dbReference type="OrthoDB" id="2045100at2"/>
<reference evidence="1 2" key="1">
    <citation type="submission" date="2011-02" db="EMBL/GenBank/DDBJ databases">
        <authorList>
            <person name="Nelson K.E."/>
            <person name="Sutton G."/>
            <person name="Torralba M."/>
            <person name="Durkin S."/>
            <person name="Harkins D."/>
            <person name="Montgomery R."/>
            <person name="Ziemer C."/>
            <person name="Klaassens E."/>
            <person name="Ocuiv P."/>
            <person name="Morrison M."/>
        </authorList>
    </citation>
    <scope>NUCLEOTIDE SEQUENCE [LARGE SCALE GENOMIC DNA]</scope>
    <source>
        <strain evidence="1 2">8</strain>
    </source>
</reference>
<proteinExistence type="predicted"/>
<keyword evidence="2" id="KW-1185">Reference proteome</keyword>
<dbReference type="Proteomes" id="UP000004259">
    <property type="component" value="Unassembled WGS sequence"/>
</dbReference>